<name>A0A834KGV2_VESGE</name>
<organism evidence="2 3">
    <name type="scientific">Vespula germanica</name>
    <name type="common">German yellow jacket</name>
    <name type="synonym">Paravespula germanica</name>
    <dbReference type="NCBI Taxonomy" id="30212"/>
    <lineage>
        <taxon>Eukaryota</taxon>
        <taxon>Metazoa</taxon>
        <taxon>Ecdysozoa</taxon>
        <taxon>Arthropoda</taxon>
        <taxon>Hexapoda</taxon>
        <taxon>Insecta</taxon>
        <taxon>Pterygota</taxon>
        <taxon>Neoptera</taxon>
        <taxon>Endopterygota</taxon>
        <taxon>Hymenoptera</taxon>
        <taxon>Apocrita</taxon>
        <taxon>Aculeata</taxon>
        <taxon>Vespoidea</taxon>
        <taxon>Vespidae</taxon>
        <taxon>Vespinae</taxon>
        <taxon>Vespula</taxon>
    </lineage>
</organism>
<reference evidence="2" key="1">
    <citation type="journal article" date="2020" name="G3 (Bethesda)">
        <title>High-Quality Assemblies for Three Invasive Social Wasps from the &lt;i&gt;Vespula&lt;/i&gt; Genus.</title>
        <authorList>
            <person name="Harrop T.W.R."/>
            <person name="Guhlin J."/>
            <person name="McLaughlin G.M."/>
            <person name="Permina E."/>
            <person name="Stockwell P."/>
            <person name="Gilligan J."/>
            <person name="Le Lec M.F."/>
            <person name="Gruber M.A.M."/>
            <person name="Quinn O."/>
            <person name="Lovegrove M."/>
            <person name="Duncan E.J."/>
            <person name="Remnant E.J."/>
            <person name="Van Eeckhoven J."/>
            <person name="Graham B."/>
            <person name="Knapp R.A."/>
            <person name="Langford K.W."/>
            <person name="Kronenberg Z."/>
            <person name="Press M.O."/>
            <person name="Eacker S.M."/>
            <person name="Wilson-Rankin E.E."/>
            <person name="Purcell J."/>
            <person name="Lester P.J."/>
            <person name="Dearden P.K."/>
        </authorList>
    </citation>
    <scope>NUCLEOTIDE SEQUENCE</scope>
    <source>
        <strain evidence="2">Linc-1</strain>
    </source>
</reference>
<evidence type="ECO:0000256" key="1">
    <source>
        <dbReference type="SAM" id="MobiDB-lite"/>
    </source>
</evidence>
<proteinExistence type="predicted"/>
<dbReference type="EMBL" id="JACSDZ010000004">
    <property type="protein sequence ID" value="KAF7406453.1"/>
    <property type="molecule type" value="Genomic_DNA"/>
</dbReference>
<keyword evidence="3" id="KW-1185">Reference proteome</keyword>
<feature type="region of interest" description="Disordered" evidence="1">
    <location>
        <begin position="71"/>
        <end position="91"/>
    </location>
</feature>
<feature type="compositionally biased region" description="Basic and acidic residues" evidence="1">
    <location>
        <begin position="71"/>
        <end position="85"/>
    </location>
</feature>
<dbReference type="AlphaFoldDB" id="A0A834KGV2"/>
<evidence type="ECO:0000313" key="2">
    <source>
        <dbReference type="EMBL" id="KAF7406453.1"/>
    </source>
</evidence>
<protein>
    <submittedName>
        <fullName evidence="2">Uncharacterized protein</fullName>
    </submittedName>
</protein>
<sequence>MPPASKSIAMDMRNLDAHSGPFPRYTTKNYVMLIQVYGFNAELYHNISEAQHKSQGLVAISLMVQLSYRESDRKVSGDNSMEKFRASPQTV</sequence>
<gene>
    <name evidence="2" type="ORF">HZH68_005822</name>
</gene>
<evidence type="ECO:0000313" key="3">
    <source>
        <dbReference type="Proteomes" id="UP000617340"/>
    </source>
</evidence>
<dbReference type="Proteomes" id="UP000617340">
    <property type="component" value="Unassembled WGS sequence"/>
</dbReference>
<comment type="caution">
    <text evidence="2">The sequence shown here is derived from an EMBL/GenBank/DDBJ whole genome shotgun (WGS) entry which is preliminary data.</text>
</comment>
<accession>A0A834KGV2</accession>